<organism evidence="1 2">
    <name type="scientific">Platanthera guangdongensis</name>
    <dbReference type="NCBI Taxonomy" id="2320717"/>
    <lineage>
        <taxon>Eukaryota</taxon>
        <taxon>Viridiplantae</taxon>
        <taxon>Streptophyta</taxon>
        <taxon>Embryophyta</taxon>
        <taxon>Tracheophyta</taxon>
        <taxon>Spermatophyta</taxon>
        <taxon>Magnoliopsida</taxon>
        <taxon>Liliopsida</taxon>
        <taxon>Asparagales</taxon>
        <taxon>Orchidaceae</taxon>
        <taxon>Orchidoideae</taxon>
        <taxon>Orchideae</taxon>
        <taxon>Orchidinae</taxon>
        <taxon>Platanthera</taxon>
    </lineage>
</organism>
<proteinExistence type="predicted"/>
<evidence type="ECO:0000313" key="1">
    <source>
        <dbReference type="EMBL" id="KAK8962942.1"/>
    </source>
</evidence>
<evidence type="ECO:0000313" key="2">
    <source>
        <dbReference type="Proteomes" id="UP001412067"/>
    </source>
</evidence>
<name>A0ABR2MFG8_9ASPA</name>
<protein>
    <submittedName>
        <fullName evidence="1">Uncharacterized protein</fullName>
    </submittedName>
</protein>
<dbReference type="EMBL" id="JBBWWR010000008">
    <property type="protein sequence ID" value="KAK8962942.1"/>
    <property type="molecule type" value="Genomic_DNA"/>
</dbReference>
<dbReference type="Proteomes" id="UP001412067">
    <property type="component" value="Unassembled WGS sequence"/>
</dbReference>
<reference evidence="1 2" key="1">
    <citation type="journal article" date="2022" name="Nat. Plants">
        <title>Genomes of leafy and leafless Platanthera orchids illuminate the evolution of mycoheterotrophy.</title>
        <authorList>
            <person name="Li M.H."/>
            <person name="Liu K.W."/>
            <person name="Li Z."/>
            <person name="Lu H.C."/>
            <person name="Ye Q.L."/>
            <person name="Zhang D."/>
            <person name="Wang J.Y."/>
            <person name="Li Y.F."/>
            <person name="Zhong Z.M."/>
            <person name="Liu X."/>
            <person name="Yu X."/>
            <person name="Liu D.K."/>
            <person name="Tu X.D."/>
            <person name="Liu B."/>
            <person name="Hao Y."/>
            <person name="Liao X.Y."/>
            <person name="Jiang Y.T."/>
            <person name="Sun W.H."/>
            <person name="Chen J."/>
            <person name="Chen Y.Q."/>
            <person name="Ai Y."/>
            <person name="Zhai J.W."/>
            <person name="Wu S.S."/>
            <person name="Zhou Z."/>
            <person name="Hsiao Y.Y."/>
            <person name="Wu W.L."/>
            <person name="Chen Y.Y."/>
            <person name="Lin Y.F."/>
            <person name="Hsu J.L."/>
            <person name="Li C.Y."/>
            <person name="Wang Z.W."/>
            <person name="Zhao X."/>
            <person name="Zhong W.Y."/>
            <person name="Ma X.K."/>
            <person name="Ma L."/>
            <person name="Huang J."/>
            <person name="Chen G.Z."/>
            <person name="Huang M.Z."/>
            <person name="Huang L."/>
            <person name="Peng D.H."/>
            <person name="Luo Y.B."/>
            <person name="Zou S.Q."/>
            <person name="Chen S.P."/>
            <person name="Lan S."/>
            <person name="Tsai W.C."/>
            <person name="Van de Peer Y."/>
            <person name="Liu Z.J."/>
        </authorList>
    </citation>
    <scope>NUCLEOTIDE SEQUENCE [LARGE SCALE GENOMIC DNA]</scope>
    <source>
        <strain evidence="1">Lor288</strain>
    </source>
</reference>
<keyword evidence="2" id="KW-1185">Reference proteome</keyword>
<gene>
    <name evidence="1" type="ORF">KSP40_PGU001316</name>
</gene>
<sequence>MGTHTRKDGFIPEDNLRKSFDVDTEKLSSVAKIKVVVCLHDLAVGIEFFSLVCCRHRIMAVYRLSVLYFMSNFNRDLQPDYKYLLRLVTVANSFYKMMSSLLARVSYCG</sequence>
<accession>A0ABR2MFG8</accession>
<comment type="caution">
    <text evidence="1">The sequence shown here is derived from an EMBL/GenBank/DDBJ whole genome shotgun (WGS) entry which is preliminary data.</text>
</comment>